<dbReference type="GO" id="GO:0005975">
    <property type="term" value="P:carbohydrate metabolic process"/>
    <property type="evidence" value="ECO:0007669"/>
    <property type="project" value="InterPro"/>
</dbReference>
<dbReference type="Gene3D" id="2.60.220.20">
    <property type="entry name" value="putative beta-Galactosidase from caulobacter crescentus"/>
    <property type="match status" value="1"/>
</dbReference>
<evidence type="ECO:0000256" key="2">
    <source>
        <dbReference type="ARBA" id="ARBA00023295"/>
    </source>
</evidence>
<name>A0A8H7TFD7_9HELO</name>
<dbReference type="Proteomes" id="UP000664132">
    <property type="component" value="Unassembled WGS sequence"/>
</dbReference>
<protein>
    <recommendedName>
        <fullName evidence="7">Beta-galactosidase</fullName>
    </recommendedName>
</protein>
<organism evidence="5 6">
    <name type="scientific">Cadophora malorum</name>
    <dbReference type="NCBI Taxonomy" id="108018"/>
    <lineage>
        <taxon>Eukaryota</taxon>
        <taxon>Fungi</taxon>
        <taxon>Dikarya</taxon>
        <taxon>Ascomycota</taxon>
        <taxon>Pezizomycotina</taxon>
        <taxon>Leotiomycetes</taxon>
        <taxon>Helotiales</taxon>
        <taxon>Ploettnerulaceae</taxon>
        <taxon>Cadophora</taxon>
    </lineage>
</organism>
<evidence type="ECO:0008006" key="7">
    <source>
        <dbReference type="Google" id="ProtNLM"/>
    </source>
</evidence>
<dbReference type="OrthoDB" id="1657402at2759"/>
<comment type="caution">
    <text evidence="5">The sequence shown here is derived from an EMBL/GenBank/DDBJ whole genome shotgun (WGS) entry which is preliminary data.</text>
</comment>
<dbReference type="GO" id="GO:0004565">
    <property type="term" value="F:beta-galactosidase activity"/>
    <property type="evidence" value="ECO:0007669"/>
    <property type="project" value="InterPro"/>
</dbReference>
<evidence type="ECO:0000313" key="6">
    <source>
        <dbReference type="Proteomes" id="UP000664132"/>
    </source>
</evidence>
<reference evidence="5" key="1">
    <citation type="submission" date="2021-02" db="EMBL/GenBank/DDBJ databases">
        <title>Genome sequence Cadophora malorum strain M34.</title>
        <authorList>
            <person name="Stefanovic E."/>
            <person name="Vu D."/>
            <person name="Scully C."/>
            <person name="Dijksterhuis J."/>
            <person name="Roader J."/>
            <person name="Houbraken J."/>
        </authorList>
    </citation>
    <scope>NUCLEOTIDE SEQUENCE</scope>
    <source>
        <strain evidence="5">M34</strain>
    </source>
</reference>
<evidence type="ECO:0000259" key="3">
    <source>
        <dbReference type="Pfam" id="PF02449"/>
    </source>
</evidence>
<dbReference type="InterPro" id="IPR017853">
    <property type="entry name" value="GH"/>
</dbReference>
<dbReference type="Gene3D" id="3.20.20.80">
    <property type="entry name" value="Glycosidases"/>
    <property type="match status" value="1"/>
</dbReference>
<dbReference type="FunFam" id="3.20.20.80:FF:000135">
    <property type="entry name" value="Beta-galactosidase, putative, bgl35A"/>
    <property type="match status" value="1"/>
</dbReference>
<dbReference type="GO" id="GO:0009341">
    <property type="term" value="C:beta-galactosidase complex"/>
    <property type="evidence" value="ECO:0007669"/>
    <property type="project" value="InterPro"/>
</dbReference>
<proteinExistence type="predicted"/>
<dbReference type="InterPro" id="IPR013529">
    <property type="entry name" value="Glyco_hydro_42_N"/>
</dbReference>
<keyword evidence="1" id="KW-0378">Hydrolase</keyword>
<dbReference type="InterPro" id="IPR040719">
    <property type="entry name" value="DUF5597"/>
</dbReference>
<evidence type="ECO:0000256" key="1">
    <source>
        <dbReference type="ARBA" id="ARBA00022801"/>
    </source>
</evidence>
<dbReference type="Pfam" id="PF02449">
    <property type="entry name" value="Glyco_hydro_42"/>
    <property type="match status" value="1"/>
</dbReference>
<feature type="domain" description="Glycoside hydrolase family 42 N-terminal" evidence="3">
    <location>
        <begin position="50"/>
        <end position="201"/>
    </location>
</feature>
<dbReference type="Pfam" id="PF18120">
    <property type="entry name" value="DUF5597"/>
    <property type="match status" value="1"/>
</dbReference>
<evidence type="ECO:0000259" key="4">
    <source>
        <dbReference type="Pfam" id="PF18120"/>
    </source>
</evidence>
<keyword evidence="6" id="KW-1185">Reference proteome</keyword>
<dbReference type="SUPFAM" id="SSF51445">
    <property type="entry name" value="(Trans)glycosidases"/>
    <property type="match status" value="1"/>
</dbReference>
<accession>A0A8H7TFD7</accession>
<dbReference type="AlphaFoldDB" id="A0A8H7TFD7"/>
<keyword evidence="2" id="KW-0326">Glycosidase</keyword>
<sequence>MERESRSIPHLERIERSQQLIVNGKPFLMLGAELQNSSMSSVAYMDPIWQKLVDMNINTVLGCVTWEDIEPDEGNFDFAVLDGVIERARAHGLHLVLLWFGSFKNGISTYCPSWIKTDPKRFPRALLRKAGGLLETADVVSIFHTEVRDADTRAFSELMRHVKKIDEAYSTVLMVQVENEIGLLGDSRDGSPIANKRFEEPVPAALIEHLSSNWNTLHTDLKFNLEAFKRLGKTSGSWEDVFGKSKKTDEIFMAYHYAIYVEKVAAAGKTEYPLPLYTNVWQNYVGSDAETDFPIIVGGGGDPGDYPSGGAVTNVLDVWKAFAPSLDFVAPDIYLNDYSSSCANYRHLDQPLCIPEQRRDEYGARRIWKAFGSYQAICTSPFGIDTLEPETSPFTRHYGLLSRVKDIVLQAQRTPKSMVGFFFDEISADGRDTSPPTVARFGDFEVVVNRCFVFGTAGPGAGLIIHQGGARFLLIGWGFQAEFKSLSPTSTFTGILSFVEKSLENETGKLVTERKLNGDETRSGKFCLMPNEDPDYGGFPICVTIPARTMIAECEVYSLERDKQ</sequence>
<dbReference type="EMBL" id="JAFJYH010000127">
    <property type="protein sequence ID" value="KAG4418471.1"/>
    <property type="molecule type" value="Genomic_DNA"/>
</dbReference>
<evidence type="ECO:0000313" key="5">
    <source>
        <dbReference type="EMBL" id="KAG4418471.1"/>
    </source>
</evidence>
<gene>
    <name evidence="5" type="ORF">IFR04_008365</name>
</gene>
<feature type="domain" description="DUF5597" evidence="4">
    <location>
        <begin position="394"/>
        <end position="526"/>
    </location>
</feature>